<keyword evidence="2" id="KW-0645">Protease</keyword>
<dbReference type="GO" id="GO:0004252">
    <property type="term" value="F:serine-type endopeptidase activity"/>
    <property type="evidence" value="ECO:0007669"/>
    <property type="project" value="TreeGrafter"/>
</dbReference>
<evidence type="ECO:0000256" key="2">
    <source>
        <dbReference type="ARBA" id="ARBA00022670"/>
    </source>
</evidence>
<evidence type="ECO:0000256" key="3">
    <source>
        <dbReference type="ARBA" id="ARBA00022801"/>
    </source>
</evidence>
<dbReference type="InterPro" id="IPR029058">
    <property type="entry name" value="AB_hydrolase_fold"/>
</dbReference>
<comment type="similarity">
    <text evidence="1">Belongs to the peptidase S9C family.</text>
</comment>
<dbReference type="Pfam" id="PF07676">
    <property type="entry name" value="PD40"/>
    <property type="match status" value="3"/>
</dbReference>
<dbReference type="Pfam" id="PF00326">
    <property type="entry name" value="Peptidase_S9"/>
    <property type="match status" value="1"/>
</dbReference>
<name>A0A5C8NRM1_9BACI</name>
<dbReference type="InterPro" id="IPR002469">
    <property type="entry name" value="Peptidase_S9B_N"/>
</dbReference>
<dbReference type="Gene3D" id="2.120.10.30">
    <property type="entry name" value="TolB, C-terminal domain"/>
    <property type="match status" value="2"/>
</dbReference>
<dbReference type="Proteomes" id="UP000321574">
    <property type="component" value="Unassembled WGS sequence"/>
</dbReference>
<feature type="domain" description="Peptidase S9 prolyl oligopeptidase catalytic" evidence="5">
    <location>
        <begin position="456"/>
        <end position="665"/>
    </location>
</feature>
<evidence type="ECO:0000256" key="4">
    <source>
        <dbReference type="ARBA" id="ARBA00022825"/>
    </source>
</evidence>
<keyword evidence="4" id="KW-0720">Serine protease</keyword>
<dbReference type="RefSeq" id="WP_147667500.1">
    <property type="nucleotide sequence ID" value="NZ_VDUW01000006.1"/>
</dbReference>
<dbReference type="InterPro" id="IPR011659">
    <property type="entry name" value="WD40"/>
</dbReference>
<protein>
    <submittedName>
        <fullName evidence="7">S9 family peptidase</fullName>
    </submittedName>
</protein>
<dbReference type="OrthoDB" id="108903at2"/>
<dbReference type="EMBL" id="VDUW01000006">
    <property type="protein sequence ID" value="TXL63948.1"/>
    <property type="molecule type" value="Genomic_DNA"/>
</dbReference>
<dbReference type="InterPro" id="IPR001375">
    <property type="entry name" value="Peptidase_S9_cat"/>
</dbReference>
<evidence type="ECO:0000259" key="5">
    <source>
        <dbReference type="Pfam" id="PF00326"/>
    </source>
</evidence>
<evidence type="ECO:0000259" key="6">
    <source>
        <dbReference type="Pfam" id="PF00930"/>
    </source>
</evidence>
<proteinExistence type="inferred from homology"/>
<dbReference type="GO" id="GO:0006508">
    <property type="term" value="P:proteolysis"/>
    <property type="evidence" value="ECO:0007669"/>
    <property type="project" value="UniProtKB-KW"/>
</dbReference>
<keyword evidence="3" id="KW-0378">Hydrolase</keyword>
<dbReference type="InterPro" id="IPR036322">
    <property type="entry name" value="WD40_repeat_dom_sf"/>
</dbReference>
<gene>
    <name evidence="7" type="ORF">FHP05_09660</name>
</gene>
<organism evidence="7 8">
    <name type="scientific">Cerasibacillus terrae</name>
    <dbReference type="NCBI Taxonomy" id="2498845"/>
    <lineage>
        <taxon>Bacteria</taxon>
        <taxon>Bacillati</taxon>
        <taxon>Bacillota</taxon>
        <taxon>Bacilli</taxon>
        <taxon>Bacillales</taxon>
        <taxon>Bacillaceae</taxon>
        <taxon>Cerasibacillus</taxon>
    </lineage>
</organism>
<dbReference type="FunFam" id="3.40.50.1820:FF:000028">
    <property type="entry name" value="S9 family peptidase"/>
    <property type="match status" value="1"/>
</dbReference>
<accession>A0A5C8NRM1</accession>
<dbReference type="PANTHER" id="PTHR42776">
    <property type="entry name" value="SERINE PEPTIDASE S9 FAMILY MEMBER"/>
    <property type="match status" value="1"/>
</dbReference>
<reference evidence="7 8" key="1">
    <citation type="submission" date="2019-06" db="EMBL/GenBank/DDBJ databases">
        <title>Cerasibacillus sp. nov., isolated from maize field.</title>
        <authorList>
            <person name="Lin S.-Y."/>
            <person name="Tsai C.-F."/>
            <person name="Young C.-C."/>
        </authorList>
    </citation>
    <scope>NUCLEOTIDE SEQUENCE [LARGE SCALE GENOMIC DNA]</scope>
    <source>
        <strain evidence="7 8">CC-CFT480</strain>
    </source>
</reference>
<dbReference type="InterPro" id="IPR011042">
    <property type="entry name" value="6-blade_b-propeller_TolB-like"/>
</dbReference>
<dbReference type="AlphaFoldDB" id="A0A5C8NRM1"/>
<dbReference type="Pfam" id="PF00930">
    <property type="entry name" value="DPPIV_N"/>
    <property type="match status" value="1"/>
</dbReference>
<dbReference type="SUPFAM" id="SSF69304">
    <property type="entry name" value="Tricorn protease N-terminal domain"/>
    <property type="match status" value="1"/>
</dbReference>
<sequence length="665" mass="76997">MSKEKRPIQPEDFIKLSIYSDPQYTHRNAFFYVSTKINDKGKYESHLYKQVLTEEKPTRWTFSGQKNNHPRVSPDGKYLVFQSDRSGTMQIWLMSLAGGEAKQITTFPYGATSPEWSKDGKTILFTARLEADDDIYELKELTKEDKEKIKQEKAEKPLIVNRLKYKSDAQGFHDDKNVHIIRYELEQDSFAQLTSGKLDYYYQDISPDGETLLFAANLNKTADRELYLDLYTLNMKTKEIHKLTNNKGQYYDAHFSPDGKQIVCYGNTFQYDGATLNELIVFDVKTGKERWLSKKWDVQLGDLMIGDTQLGESFTGPVWSNDGSKIFFLGTEHGATHLFETDLTGNRKIVYTDNHHIFSFDYDQNTDSFIMGISTPVNPCNFYHLQDGKVRQITKANEKYVNEVHLSKPEEINFQADDGWDIQGWLLRPYGFQKGKKYPLILEVHGGPHAMYGQTYFHELQLLAAKGYVVLYTNPRGSHGYGQQFVDACRGDYGGKDYTDLMNAVDYVLANYSFIDQDRMGVTGGSYGGFMTNWIVGHTNRFKAAVTQRSISNWLSFYGVSDIGFFFTKWEHGYHLLDDPVKLWNFSPLKYAKNIETPLLILHGELDFRCPIEQGEQLFITLKHLQKEVEFVRFPNANHELSRSGDPNMRIERLNHILRWFKKYI</sequence>
<feature type="domain" description="Dipeptidylpeptidase IV N-terminal" evidence="6">
    <location>
        <begin position="177"/>
        <end position="263"/>
    </location>
</feature>
<evidence type="ECO:0000256" key="1">
    <source>
        <dbReference type="ARBA" id="ARBA00010040"/>
    </source>
</evidence>
<dbReference type="SUPFAM" id="SSF50978">
    <property type="entry name" value="WD40 repeat-like"/>
    <property type="match status" value="1"/>
</dbReference>
<dbReference type="SUPFAM" id="SSF53474">
    <property type="entry name" value="alpha/beta-Hydrolases"/>
    <property type="match status" value="1"/>
</dbReference>
<dbReference type="PANTHER" id="PTHR42776:SF27">
    <property type="entry name" value="DIPEPTIDYL PEPTIDASE FAMILY MEMBER 6"/>
    <property type="match status" value="1"/>
</dbReference>
<keyword evidence="8" id="KW-1185">Reference proteome</keyword>
<comment type="caution">
    <text evidence="7">The sequence shown here is derived from an EMBL/GenBank/DDBJ whole genome shotgun (WGS) entry which is preliminary data.</text>
</comment>
<evidence type="ECO:0000313" key="7">
    <source>
        <dbReference type="EMBL" id="TXL63948.1"/>
    </source>
</evidence>
<evidence type="ECO:0000313" key="8">
    <source>
        <dbReference type="Proteomes" id="UP000321574"/>
    </source>
</evidence>
<dbReference type="Gene3D" id="3.40.50.1820">
    <property type="entry name" value="alpha/beta hydrolase"/>
    <property type="match status" value="1"/>
</dbReference>